<comment type="similarity">
    <text evidence="1">Belongs to the mycobacterial PPE family.</text>
</comment>
<feature type="domain" description="PPE family C-terminal" evidence="3">
    <location>
        <begin position="332"/>
        <end position="410"/>
    </location>
</feature>
<dbReference type="Proteomes" id="UP000192319">
    <property type="component" value="Unassembled WGS sequence"/>
</dbReference>
<evidence type="ECO:0000259" key="3">
    <source>
        <dbReference type="Pfam" id="PF12484"/>
    </source>
</evidence>
<dbReference type="SUPFAM" id="SSF140459">
    <property type="entry name" value="PE/PPE dimer-like"/>
    <property type="match status" value="1"/>
</dbReference>
<name>A0AA41XQ50_9MYCO</name>
<dbReference type="Gene3D" id="1.20.1260.20">
    <property type="entry name" value="PPE superfamily"/>
    <property type="match status" value="1"/>
</dbReference>
<dbReference type="PANTHER" id="PTHR46766:SF1">
    <property type="entry name" value="GLUTAMINE-RICH PROTEIN 2"/>
    <property type="match status" value="1"/>
</dbReference>
<comment type="caution">
    <text evidence="4">The sequence shown here is derived from an EMBL/GenBank/DDBJ whole genome shotgun (WGS) entry which is preliminary data.</text>
</comment>
<dbReference type="EMBL" id="MVHD01000015">
    <property type="protein sequence ID" value="OQZ90753.1"/>
    <property type="molecule type" value="Genomic_DNA"/>
</dbReference>
<dbReference type="AlphaFoldDB" id="A0AA41XQ50"/>
<dbReference type="RefSeq" id="WP_083138066.1">
    <property type="nucleotide sequence ID" value="NZ_JACKVH010000012.1"/>
</dbReference>
<evidence type="ECO:0000256" key="1">
    <source>
        <dbReference type="ARBA" id="ARBA00010652"/>
    </source>
</evidence>
<reference evidence="4" key="3">
    <citation type="journal article" date="2022" name="BMC Genomics">
        <title>Comparative genome analysis of mycobacteria focusing on tRNA and non-coding RNA.</title>
        <authorList>
            <person name="Behra P.R.K."/>
            <person name="Pettersson B.M.F."/>
            <person name="Ramesh M."/>
            <person name="Das S."/>
            <person name="Dasgupta S."/>
            <person name="Kirsebom L.A."/>
        </authorList>
    </citation>
    <scope>NUCLEOTIDE SEQUENCE</scope>
    <source>
        <strain evidence="4">CCUG 55640</strain>
    </source>
</reference>
<gene>
    <name evidence="5" type="ORF">BST11_11320</name>
    <name evidence="4" type="ORF">H7K38_13200</name>
</gene>
<evidence type="ECO:0000313" key="6">
    <source>
        <dbReference type="Proteomes" id="UP000192319"/>
    </source>
</evidence>
<dbReference type="Proteomes" id="UP001141650">
    <property type="component" value="Unassembled WGS sequence"/>
</dbReference>
<evidence type="ECO:0000313" key="4">
    <source>
        <dbReference type="EMBL" id="MCV7379604.1"/>
    </source>
</evidence>
<evidence type="ECO:0000313" key="5">
    <source>
        <dbReference type="EMBL" id="OQZ90753.1"/>
    </source>
</evidence>
<protein>
    <submittedName>
        <fullName evidence="4">PPE family protein</fullName>
    </submittedName>
</protein>
<dbReference type="InterPro" id="IPR038332">
    <property type="entry name" value="PPE_sf"/>
</dbReference>
<reference evidence="5 6" key="1">
    <citation type="submission" date="2017-02" db="EMBL/GenBank/DDBJ databases">
        <title>The new phylogeny of genus Mycobacterium.</title>
        <authorList>
            <person name="Tortoli E."/>
            <person name="Trovato A."/>
            <person name="Cirillo D.M."/>
        </authorList>
    </citation>
    <scope>NUCLEOTIDE SEQUENCE [LARGE SCALE GENOMIC DNA]</scope>
    <source>
        <strain evidence="5 6">DSM 45230</strain>
    </source>
</reference>
<evidence type="ECO:0000313" key="7">
    <source>
        <dbReference type="Proteomes" id="UP001141650"/>
    </source>
</evidence>
<proteinExistence type="inferred from homology"/>
<dbReference type="Pfam" id="PF00823">
    <property type="entry name" value="PPE"/>
    <property type="match status" value="1"/>
</dbReference>
<organism evidence="4 7">
    <name type="scientific">Mycobacterium alsense</name>
    <dbReference type="NCBI Taxonomy" id="324058"/>
    <lineage>
        <taxon>Bacteria</taxon>
        <taxon>Bacillati</taxon>
        <taxon>Actinomycetota</taxon>
        <taxon>Actinomycetes</taxon>
        <taxon>Mycobacteriales</taxon>
        <taxon>Mycobacteriaceae</taxon>
        <taxon>Mycobacterium</taxon>
    </lineage>
</organism>
<dbReference type="PANTHER" id="PTHR46766">
    <property type="entry name" value="GLUTAMINE-RICH PROTEIN 2"/>
    <property type="match status" value="1"/>
</dbReference>
<dbReference type="EMBL" id="JACKVH010000012">
    <property type="protein sequence ID" value="MCV7379604.1"/>
    <property type="molecule type" value="Genomic_DNA"/>
</dbReference>
<evidence type="ECO:0000259" key="2">
    <source>
        <dbReference type="Pfam" id="PF00823"/>
    </source>
</evidence>
<sequence>MDFAALPPEINSARMYAGPGAAPMLAAATAWDGLAAELSQAASNYGIVIADTTSGPWRGPASVSMGAAAARYVAWLGMTATQAGRSATQAKAAAAAYEAAFAMTVPPLVIAANRVRLAALVATNLLGQNTPAIAATEAEYADMWAQDAAAMYGYASSSAAASTLTPFTGPPPTVSDDAGVPAQAAGAATTTQATLTRLMSELPTALQGLAGPGSGGTTPAATLTEMEAWAGLGGTDLSSPAGILDFLAGTDGSSVGAFLNDNGLNTLFSSGFYMPGNFLGTMTDFVGMQGAGAATDAATNAATDAAAAVGDAAGAATGDLGNAVGGLGRAVSAGVGNAPAIGPLSVPPSWTATGPIGGAASALSPNGVATPGVGEGLSSMMGGMPLVSPQARGLADVPRYGFRPNIVVHPPAAG</sequence>
<dbReference type="GO" id="GO:0052572">
    <property type="term" value="P:response to host immune response"/>
    <property type="evidence" value="ECO:0007669"/>
    <property type="project" value="TreeGrafter"/>
</dbReference>
<keyword evidence="6" id="KW-1185">Reference proteome</keyword>
<dbReference type="InterPro" id="IPR022171">
    <property type="entry name" value="PPE_C"/>
</dbReference>
<dbReference type="InterPro" id="IPR000030">
    <property type="entry name" value="PPE_dom"/>
</dbReference>
<dbReference type="FunFam" id="1.20.1260.20:FF:000001">
    <property type="entry name" value="PPE family protein PPE41"/>
    <property type="match status" value="1"/>
</dbReference>
<dbReference type="Pfam" id="PF12484">
    <property type="entry name" value="PPE-SVP"/>
    <property type="match status" value="1"/>
</dbReference>
<reference evidence="4" key="2">
    <citation type="submission" date="2020-07" db="EMBL/GenBank/DDBJ databases">
        <authorList>
            <person name="Pettersson B.M.F."/>
            <person name="Behra P.R.K."/>
            <person name="Ramesh M."/>
            <person name="Das S."/>
            <person name="Dasgupta S."/>
            <person name="Kirsebom L.A."/>
        </authorList>
    </citation>
    <scope>NUCLEOTIDE SEQUENCE</scope>
    <source>
        <strain evidence="4">CCUG 55640</strain>
    </source>
</reference>
<feature type="domain" description="PPE" evidence="2">
    <location>
        <begin position="2"/>
        <end position="165"/>
    </location>
</feature>
<accession>A0AA41XQ50</accession>